<feature type="transmembrane region" description="Helical" evidence="6">
    <location>
        <begin position="160"/>
        <end position="179"/>
    </location>
</feature>
<feature type="transmembrane region" description="Helical" evidence="6">
    <location>
        <begin position="396"/>
        <end position="427"/>
    </location>
</feature>
<feature type="compositionally biased region" description="Basic and acidic residues" evidence="5">
    <location>
        <begin position="1"/>
        <end position="17"/>
    </location>
</feature>
<feature type="transmembrane region" description="Helical" evidence="6">
    <location>
        <begin position="133"/>
        <end position="153"/>
    </location>
</feature>
<keyword evidence="2 6" id="KW-0812">Transmembrane</keyword>
<dbReference type="Pfam" id="PF07690">
    <property type="entry name" value="MFS_1"/>
    <property type="match status" value="1"/>
</dbReference>
<evidence type="ECO:0000256" key="5">
    <source>
        <dbReference type="SAM" id="MobiDB-lite"/>
    </source>
</evidence>
<evidence type="ECO:0000256" key="1">
    <source>
        <dbReference type="ARBA" id="ARBA00004141"/>
    </source>
</evidence>
<comment type="caution">
    <text evidence="8">The sequence shown here is derived from an EMBL/GenBank/DDBJ whole genome shotgun (WGS) entry which is preliminary data.</text>
</comment>
<feature type="transmembrane region" description="Helical" evidence="6">
    <location>
        <begin position="447"/>
        <end position="473"/>
    </location>
</feature>
<reference evidence="8 9" key="1">
    <citation type="submission" date="2024-06" db="EMBL/GenBank/DDBJ databases">
        <title>A chromosome-level genome assembly of beet webworm, Loxostege sticticalis.</title>
        <authorList>
            <person name="Zhang Y."/>
        </authorList>
    </citation>
    <scope>NUCLEOTIDE SEQUENCE [LARGE SCALE GENOMIC DNA]</scope>
    <source>
        <strain evidence="8">AQ028</strain>
        <tissue evidence="8">Male pupae</tissue>
    </source>
</reference>
<dbReference type="PROSITE" id="PS50850">
    <property type="entry name" value="MFS"/>
    <property type="match status" value="1"/>
</dbReference>
<evidence type="ECO:0000256" key="3">
    <source>
        <dbReference type="ARBA" id="ARBA00022989"/>
    </source>
</evidence>
<dbReference type="GO" id="GO:0016020">
    <property type="term" value="C:membrane"/>
    <property type="evidence" value="ECO:0007669"/>
    <property type="project" value="UniProtKB-SubCell"/>
</dbReference>
<comment type="subcellular location">
    <subcellularLocation>
        <location evidence="1">Membrane</location>
        <topology evidence="1">Multi-pass membrane protein</topology>
    </subcellularLocation>
</comment>
<feature type="region of interest" description="Disordered" evidence="5">
    <location>
        <begin position="1"/>
        <end position="27"/>
    </location>
</feature>
<feature type="transmembrane region" description="Helical" evidence="6">
    <location>
        <begin position="222"/>
        <end position="243"/>
    </location>
</feature>
<dbReference type="PANTHER" id="PTHR11662">
    <property type="entry name" value="SOLUTE CARRIER FAMILY 17"/>
    <property type="match status" value="1"/>
</dbReference>
<feature type="transmembrane region" description="Helical" evidence="6">
    <location>
        <begin position="355"/>
        <end position="375"/>
    </location>
</feature>
<dbReference type="Gene3D" id="1.20.1250.20">
    <property type="entry name" value="MFS general substrate transporter like domains"/>
    <property type="match status" value="2"/>
</dbReference>
<evidence type="ECO:0000256" key="6">
    <source>
        <dbReference type="SAM" id="Phobius"/>
    </source>
</evidence>
<dbReference type="InterPro" id="IPR036259">
    <property type="entry name" value="MFS_trans_sf"/>
</dbReference>
<dbReference type="EMBL" id="JBEDNZ010000009">
    <property type="protein sequence ID" value="KAL0839182.1"/>
    <property type="molecule type" value="Genomic_DNA"/>
</dbReference>
<dbReference type="AlphaFoldDB" id="A0ABD0TA03"/>
<keyword evidence="3 6" id="KW-1133">Transmembrane helix</keyword>
<dbReference type="SUPFAM" id="SSF103473">
    <property type="entry name" value="MFS general substrate transporter"/>
    <property type="match status" value="1"/>
</dbReference>
<dbReference type="InterPro" id="IPR050382">
    <property type="entry name" value="MFS_Na/Anion_cotransporter"/>
</dbReference>
<sequence length="549" mass="60527">MGVENVDYHSIAEKNSKDSQPTPAAPKGFGARHVQALILFISITGMFSMRAQLSVTMVAMTSSNISDAIDLCNDVDKENYVNNGSSVDHNKTEDNKTTAKELYIGNCTDHQKTILSTWSPYRTYKWNKSTQEMILFSFFVGYTSMTFPMGIIAQKYGGKLPILVALAVNGVVSLLTPWIPIFTGWIGVCVCRLLQGLTQAALFPSIHTILGKWAPICERGRLSTYIYSGSQFGTILIFQVSGVLAGNPTFGWPSIFWLCGCVSLCCFCLVAWLGAASPQDCASISSEELLYIMGDGIADLSSKKRKTPWKQILASTAVWGSVVSHIGSAMGYILVLVQTPTYMSKVLNVDIKRNGLYSSLPYLAMYVMTLFFGWLSDMIRAKNIMSIRNIRRTANTIGMVVSGVFLVVFGFVQSTGLAVVMLIISVGLHSGVHVGFHINQIDLAPNYAGPLMGMGNMMANLMSLLVPVMVTNIIQDDTNQRRWQILFIIIAVIQIVSNLLFVIFVKAEVQDWNYYGDDDIDAEKHPLKERSTSLFEEKDTSNGKAKNES</sequence>
<dbReference type="InterPro" id="IPR011701">
    <property type="entry name" value="MFS"/>
</dbReference>
<gene>
    <name evidence="8" type="ORF">ABMA28_017150</name>
</gene>
<dbReference type="FunFam" id="1.20.1250.20:FF:000532">
    <property type="entry name" value="SLC (SoLute Carrier) homolog"/>
    <property type="match status" value="1"/>
</dbReference>
<feature type="transmembrane region" description="Helical" evidence="6">
    <location>
        <begin position="312"/>
        <end position="335"/>
    </location>
</feature>
<protein>
    <recommendedName>
        <fullName evidence="7">Major facilitator superfamily (MFS) profile domain-containing protein</fullName>
    </recommendedName>
</protein>
<evidence type="ECO:0000313" key="9">
    <source>
        <dbReference type="Proteomes" id="UP001549921"/>
    </source>
</evidence>
<proteinExistence type="predicted"/>
<dbReference type="Proteomes" id="UP001549921">
    <property type="component" value="Unassembled WGS sequence"/>
</dbReference>
<organism evidence="8 9">
    <name type="scientific">Loxostege sticticalis</name>
    <name type="common">Beet webworm moth</name>
    <dbReference type="NCBI Taxonomy" id="481309"/>
    <lineage>
        <taxon>Eukaryota</taxon>
        <taxon>Metazoa</taxon>
        <taxon>Ecdysozoa</taxon>
        <taxon>Arthropoda</taxon>
        <taxon>Hexapoda</taxon>
        <taxon>Insecta</taxon>
        <taxon>Pterygota</taxon>
        <taxon>Neoptera</taxon>
        <taxon>Endopterygota</taxon>
        <taxon>Lepidoptera</taxon>
        <taxon>Glossata</taxon>
        <taxon>Ditrysia</taxon>
        <taxon>Pyraloidea</taxon>
        <taxon>Crambidae</taxon>
        <taxon>Pyraustinae</taxon>
        <taxon>Loxostege</taxon>
    </lineage>
</organism>
<evidence type="ECO:0000256" key="4">
    <source>
        <dbReference type="ARBA" id="ARBA00023136"/>
    </source>
</evidence>
<dbReference type="InterPro" id="IPR020846">
    <property type="entry name" value="MFS_dom"/>
</dbReference>
<dbReference type="PANTHER" id="PTHR11662:SF280">
    <property type="entry name" value="FI21844P1-RELATED"/>
    <property type="match status" value="1"/>
</dbReference>
<evidence type="ECO:0000313" key="8">
    <source>
        <dbReference type="EMBL" id="KAL0839182.1"/>
    </source>
</evidence>
<feature type="transmembrane region" description="Helical" evidence="6">
    <location>
        <begin position="485"/>
        <end position="505"/>
    </location>
</feature>
<feature type="transmembrane region" description="Helical" evidence="6">
    <location>
        <begin position="36"/>
        <end position="53"/>
    </location>
</feature>
<keyword evidence="4 6" id="KW-0472">Membrane</keyword>
<evidence type="ECO:0000256" key="2">
    <source>
        <dbReference type="ARBA" id="ARBA00022692"/>
    </source>
</evidence>
<feature type="region of interest" description="Disordered" evidence="5">
    <location>
        <begin position="526"/>
        <end position="549"/>
    </location>
</feature>
<evidence type="ECO:0000259" key="7">
    <source>
        <dbReference type="PROSITE" id="PS50850"/>
    </source>
</evidence>
<accession>A0ABD0TA03</accession>
<feature type="transmembrane region" description="Helical" evidence="6">
    <location>
        <begin position="255"/>
        <end position="275"/>
    </location>
</feature>
<feature type="domain" description="Major facilitator superfamily (MFS) profile" evidence="7">
    <location>
        <begin position="38"/>
        <end position="509"/>
    </location>
</feature>
<name>A0ABD0TA03_LOXSC</name>